<dbReference type="STRING" id="147828.A0A4S2M930"/>
<keyword evidence="4 7" id="KW-0560">Oxidoreductase</keyword>
<dbReference type="Pfam" id="PF02866">
    <property type="entry name" value="Ldh_1_C"/>
    <property type="match status" value="1"/>
</dbReference>
<comment type="caution">
    <text evidence="10">The sequence shown here is derived from an EMBL/GenBank/DDBJ whole genome shotgun (WGS) entry which is preliminary data.</text>
</comment>
<dbReference type="GO" id="GO:0004459">
    <property type="term" value="F:L-lactate dehydrogenase (NAD+) activity"/>
    <property type="evidence" value="ECO:0007669"/>
    <property type="project" value="UniProtKB-EC"/>
</dbReference>
<dbReference type="InterPro" id="IPR001236">
    <property type="entry name" value="Lactate/malate_DH_N"/>
</dbReference>
<dbReference type="InterPro" id="IPR001557">
    <property type="entry name" value="L-lactate/malate_DH"/>
</dbReference>
<name>A0A4S2M930_OPIFE</name>
<sequence length="419" mass="45186">MNGGELICLLLVDSLARNRKFPTTDLQACMNHLSGVYCRPSIHTSLCMLISDNTFSGSNGVTAGQWVSHEQLLLISFSHFTNQRVTRKMVDVLLPIEGVEPLEKPLRKITVVGVGAVGMAAAYAIMVRGIANVLALVDVACDRVKGEAMDLAHGKQFAGHCEVLGSSEYVISENSDIVIITAGARQMEGETRLNLVQRNVQVFKGIIPEVVRYSPNCIMIIVSNPVDILTYVAAKLSGFPPNRVMGTGTMLDSARFRTMLGDVMGLSASAVHALIIGEHGDSSVPVWSRVNVAGVTLSSINPNVGAPCDPEKFHLIHKNVVDSAYQVIKLKGQTSWAIGLTCFALANAILTDSHMVYPLSVSVKGLYGIEEDVYLSLPALVTQHGITHIVPPELSTEEEAKLHKSAETLAVVCKSIKWC</sequence>
<dbReference type="FunFam" id="3.40.50.720:FF:000018">
    <property type="entry name" value="Malate dehydrogenase"/>
    <property type="match status" value="1"/>
</dbReference>
<dbReference type="PANTHER" id="PTHR43128">
    <property type="entry name" value="L-2-HYDROXYCARBOXYLATE DEHYDROGENASE (NAD(P)(+))"/>
    <property type="match status" value="1"/>
</dbReference>
<dbReference type="AlphaFoldDB" id="A0A4S2M930"/>
<comment type="similarity">
    <text evidence="2">Belongs to the LDH/MDH superfamily. LDH family.</text>
</comment>
<evidence type="ECO:0000259" key="8">
    <source>
        <dbReference type="Pfam" id="PF00056"/>
    </source>
</evidence>
<dbReference type="UniPathway" id="UPA00554">
    <property type="reaction ID" value="UER00611"/>
</dbReference>
<gene>
    <name evidence="10" type="ORF">CRM22_002748</name>
</gene>
<dbReference type="InterPro" id="IPR018177">
    <property type="entry name" value="L-lactate_DH_AS"/>
</dbReference>
<dbReference type="OrthoDB" id="5405561at2759"/>
<feature type="domain" description="Lactate/malate dehydrogenase N-terminal" evidence="8">
    <location>
        <begin position="108"/>
        <end position="246"/>
    </location>
</feature>
<dbReference type="NCBIfam" id="NF000824">
    <property type="entry name" value="PRK00066.1"/>
    <property type="match status" value="1"/>
</dbReference>
<dbReference type="EC" id="1.1.1.27" evidence="3 7"/>
<dbReference type="InterPro" id="IPR011304">
    <property type="entry name" value="L-lactate_DH"/>
</dbReference>
<dbReference type="GO" id="GO:0005737">
    <property type="term" value="C:cytoplasm"/>
    <property type="evidence" value="ECO:0007669"/>
    <property type="project" value="InterPro"/>
</dbReference>
<dbReference type="HAMAP" id="MF_00488">
    <property type="entry name" value="Lactate_dehydrog"/>
    <property type="match status" value="1"/>
</dbReference>
<evidence type="ECO:0000256" key="2">
    <source>
        <dbReference type="ARBA" id="ARBA00006054"/>
    </source>
</evidence>
<keyword evidence="11" id="KW-1185">Reference proteome</keyword>
<dbReference type="Gene3D" id="3.90.110.10">
    <property type="entry name" value="Lactate dehydrogenase/glycoside hydrolase, family 4, C-terminal"/>
    <property type="match status" value="1"/>
</dbReference>
<dbReference type="NCBIfam" id="TIGR01771">
    <property type="entry name" value="L-LDH-NAD"/>
    <property type="match status" value="1"/>
</dbReference>
<evidence type="ECO:0000256" key="4">
    <source>
        <dbReference type="ARBA" id="ARBA00023002"/>
    </source>
</evidence>
<evidence type="ECO:0000313" key="11">
    <source>
        <dbReference type="Proteomes" id="UP000308267"/>
    </source>
</evidence>
<dbReference type="SUPFAM" id="SSF56327">
    <property type="entry name" value="LDH C-terminal domain-like"/>
    <property type="match status" value="1"/>
</dbReference>
<proteinExistence type="inferred from homology"/>
<dbReference type="PROSITE" id="PS00064">
    <property type="entry name" value="L_LDH"/>
    <property type="match status" value="1"/>
</dbReference>
<evidence type="ECO:0000256" key="6">
    <source>
        <dbReference type="ARBA" id="ARBA00049258"/>
    </source>
</evidence>
<comment type="catalytic activity">
    <reaction evidence="6 7">
        <text>(S)-lactate + NAD(+) = pyruvate + NADH + H(+)</text>
        <dbReference type="Rhea" id="RHEA:23444"/>
        <dbReference type="ChEBI" id="CHEBI:15361"/>
        <dbReference type="ChEBI" id="CHEBI:15378"/>
        <dbReference type="ChEBI" id="CHEBI:16651"/>
        <dbReference type="ChEBI" id="CHEBI:57540"/>
        <dbReference type="ChEBI" id="CHEBI:57945"/>
        <dbReference type="EC" id="1.1.1.27"/>
    </reaction>
</comment>
<accession>A0A4S2M930</accession>
<dbReference type="InterPro" id="IPR015955">
    <property type="entry name" value="Lactate_DH/Glyco_Ohase_4_C"/>
</dbReference>
<protein>
    <recommendedName>
        <fullName evidence="3 7">L-lactate dehydrogenase</fullName>
        <ecNumber evidence="3 7">1.1.1.27</ecNumber>
    </recommendedName>
</protein>
<dbReference type="SUPFAM" id="SSF51735">
    <property type="entry name" value="NAD(P)-binding Rossmann-fold domains"/>
    <property type="match status" value="1"/>
</dbReference>
<keyword evidence="5 7" id="KW-0520">NAD</keyword>
<dbReference type="GO" id="GO:0006089">
    <property type="term" value="P:lactate metabolic process"/>
    <property type="evidence" value="ECO:0007669"/>
    <property type="project" value="TreeGrafter"/>
</dbReference>
<dbReference type="PANTHER" id="PTHR43128:SF16">
    <property type="entry name" value="L-LACTATE DEHYDROGENASE"/>
    <property type="match status" value="1"/>
</dbReference>
<dbReference type="PRINTS" id="PR00086">
    <property type="entry name" value="LLDHDRGNASE"/>
</dbReference>
<reference evidence="10 11" key="1">
    <citation type="journal article" date="2019" name="BMC Genomics">
        <title>New insights from Opisthorchis felineus genome: update on genomics of the epidemiologically important liver flukes.</title>
        <authorList>
            <person name="Ershov N.I."/>
            <person name="Mordvinov V.A."/>
            <person name="Prokhortchouk E.B."/>
            <person name="Pakharukova M.Y."/>
            <person name="Gunbin K.V."/>
            <person name="Ustyantsev K."/>
            <person name="Genaev M.A."/>
            <person name="Blinov A.G."/>
            <person name="Mazur A."/>
            <person name="Boulygina E."/>
            <person name="Tsygankova S."/>
            <person name="Khrameeva E."/>
            <person name="Chekanov N."/>
            <person name="Fan G."/>
            <person name="Xiao A."/>
            <person name="Zhang H."/>
            <person name="Xu X."/>
            <person name="Yang H."/>
            <person name="Solovyev V."/>
            <person name="Lee S.M."/>
            <person name="Liu X."/>
            <person name="Afonnikov D.A."/>
            <person name="Skryabin K.G."/>
        </authorList>
    </citation>
    <scope>NUCLEOTIDE SEQUENCE [LARGE SCALE GENOMIC DNA]</scope>
    <source>
        <strain evidence="10">AK-0245</strain>
        <tissue evidence="10">Whole organism</tissue>
    </source>
</reference>
<dbReference type="Gene3D" id="3.40.50.720">
    <property type="entry name" value="NAD(P)-binding Rossmann-like Domain"/>
    <property type="match status" value="1"/>
</dbReference>
<evidence type="ECO:0000256" key="5">
    <source>
        <dbReference type="ARBA" id="ARBA00023027"/>
    </source>
</evidence>
<evidence type="ECO:0000256" key="7">
    <source>
        <dbReference type="RuleBase" id="RU000496"/>
    </source>
</evidence>
<dbReference type="InterPro" id="IPR022383">
    <property type="entry name" value="Lactate/malate_DH_C"/>
</dbReference>
<dbReference type="Pfam" id="PF00056">
    <property type="entry name" value="Ldh_1_N"/>
    <property type="match status" value="1"/>
</dbReference>
<organism evidence="10 11">
    <name type="scientific">Opisthorchis felineus</name>
    <dbReference type="NCBI Taxonomy" id="147828"/>
    <lineage>
        <taxon>Eukaryota</taxon>
        <taxon>Metazoa</taxon>
        <taxon>Spiralia</taxon>
        <taxon>Lophotrochozoa</taxon>
        <taxon>Platyhelminthes</taxon>
        <taxon>Trematoda</taxon>
        <taxon>Digenea</taxon>
        <taxon>Opisthorchiida</taxon>
        <taxon>Opisthorchiata</taxon>
        <taxon>Opisthorchiidae</taxon>
        <taxon>Opisthorchis</taxon>
    </lineage>
</organism>
<comment type="pathway">
    <text evidence="1 7">Fermentation; pyruvate fermentation to lactate; (S)-lactate from pyruvate: step 1/1.</text>
</comment>
<dbReference type="CDD" id="cd05293">
    <property type="entry name" value="LDH_1"/>
    <property type="match status" value="1"/>
</dbReference>
<dbReference type="InterPro" id="IPR036291">
    <property type="entry name" value="NAD(P)-bd_dom_sf"/>
</dbReference>
<feature type="domain" description="Lactate/malate dehydrogenase C-terminal" evidence="9">
    <location>
        <begin position="249"/>
        <end position="410"/>
    </location>
</feature>
<evidence type="ECO:0000259" key="9">
    <source>
        <dbReference type="Pfam" id="PF02866"/>
    </source>
</evidence>
<evidence type="ECO:0000313" key="10">
    <source>
        <dbReference type="EMBL" id="TGZ71249.1"/>
    </source>
</evidence>
<evidence type="ECO:0000256" key="1">
    <source>
        <dbReference type="ARBA" id="ARBA00004843"/>
    </source>
</evidence>
<dbReference type="EMBL" id="SJOL01004777">
    <property type="protein sequence ID" value="TGZ71249.1"/>
    <property type="molecule type" value="Genomic_DNA"/>
</dbReference>
<dbReference type="Proteomes" id="UP000308267">
    <property type="component" value="Unassembled WGS sequence"/>
</dbReference>
<evidence type="ECO:0000256" key="3">
    <source>
        <dbReference type="ARBA" id="ARBA00012967"/>
    </source>
</evidence>